<evidence type="ECO:0000313" key="1">
    <source>
        <dbReference type="EMBL" id="KAI9549656.1"/>
    </source>
</evidence>
<protein>
    <submittedName>
        <fullName evidence="1">Uncharacterized protein</fullName>
    </submittedName>
</protein>
<name>A0AAD5KTU5_9CRUS</name>
<sequence length="211" mass="22258">MANVDPEITVLRAAVLDADLRGSKMFTTSVTVKDNTLTSPAVSNLRPGQGVIVGPETFTIESVNTTTNTATLNRRTDIPGTSTGSETSYKVLFTDSNLLNLKNVDGVDVFSIDPTGAVIRHNGLALMPSDGTVTLDHVRVGGVTISTATAALNFTAAQLGRINTLHSAVFINTTENVVPLNDVSGTKLKDLDEGLNNVYFHILPGGSIKAY</sequence>
<comment type="caution">
    <text evidence="1">The sequence shown here is derived from an EMBL/GenBank/DDBJ whole genome shotgun (WGS) entry which is preliminary data.</text>
</comment>
<keyword evidence="2" id="KW-1185">Reference proteome</keyword>
<dbReference type="Proteomes" id="UP000820818">
    <property type="component" value="Unassembled WGS sequence"/>
</dbReference>
<accession>A0AAD5KTU5</accession>
<gene>
    <name evidence="1" type="ORF">GHT06_003842</name>
</gene>
<dbReference type="AlphaFoldDB" id="A0AAD5KTU5"/>
<evidence type="ECO:0000313" key="2">
    <source>
        <dbReference type="Proteomes" id="UP000820818"/>
    </source>
</evidence>
<dbReference type="EMBL" id="WJBH02000290">
    <property type="protein sequence ID" value="KAI9549656.1"/>
    <property type="molecule type" value="Genomic_DNA"/>
</dbReference>
<reference evidence="1" key="1">
    <citation type="submission" date="2022-05" db="EMBL/GenBank/DDBJ databases">
        <title>A multi-omics perspective on studying reproductive biology in Daphnia sinensis.</title>
        <authorList>
            <person name="Jia J."/>
        </authorList>
    </citation>
    <scope>NUCLEOTIDE SEQUENCE</scope>
    <source>
        <strain evidence="1">WSL</strain>
    </source>
</reference>
<organism evidence="1 2">
    <name type="scientific">Daphnia sinensis</name>
    <dbReference type="NCBI Taxonomy" id="1820382"/>
    <lineage>
        <taxon>Eukaryota</taxon>
        <taxon>Metazoa</taxon>
        <taxon>Ecdysozoa</taxon>
        <taxon>Arthropoda</taxon>
        <taxon>Crustacea</taxon>
        <taxon>Branchiopoda</taxon>
        <taxon>Diplostraca</taxon>
        <taxon>Cladocera</taxon>
        <taxon>Anomopoda</taxon>
        <taxon>Daphniidae</taxon>
        <taxon>Daphnia</taxon>
        <taxon>Daphnia similis group</taxon>
    </lineage>
</organism>
<proteinExistence type="predicted"/>